<gene>
    <name evidence="2" type="ORF">B0I31_101765</name>
</gene>
<accession>A0A2P8IJB3</accession>
<dbReference type="OrthoDB" id="503788at2"/>
<dbReference type="InterPro" id="IPR012338">
    <property type="entry name" value="Beta-lactam/transpept-like"/>
</dbReference>
<dbReference type="SUPFAM" id="SSF56601">
    <property type="entry name" value="beta-lactamase/transpeptidase-like"/>
    <property type="match status" value="1"/>
</dbReference>
<name>A0A2P8IJB3_SACCR</name>
<keyword evidence="2" id="KW-0121">Carboxypeptidase</keyword>
<dbReference type="Gene3D" id="3.40.710.10">
    <property type="entry name" value="DD-peptidase/beta-lactamase superfamily"/>
    <property type="match status" value="1"/>
</dbReference>
<keyword evidence="2" id="KW-0645">Protease</keyword>
<sequence length="369" mass="38840">MTGKRGIALVAAAGLAVVGIGGTAVAEPSVGQAGRIDRQVLQRALDDLTRTGAQGVQVRVVDGRHEFTARSGTARVGSPRPVPTDGRFRIGSITKTFVSTVVLQLVGEGKVELDAPVRRYLPGLLPDGDRITVRHLLQHTSGLYNYTSALPLDPEGVVGIRYKTWAPAELVALSTARPLDFQPGTGWSYSNTNYVVAGMLIEKVTGRPYGVAVEQRVLRPLGLRSTSVPGTRTDVPGPHAHGYIRAGGQVVDITEFNPSAAYAAGEMISTTADLNRFADALLDGRLLRPAQQAELLSASPATEDYGLGIQATGLPCGVTVWGHSGGIPGYASLMVSTADTKTRMTASVTSAPDPGDLAGRQEMLMEVFC</sequence>
<dbReference type="RefSeq" id="WP_106613823.1">
    <property type="nucleotide sequence ID" value="NZ_PYAX01000001.1"/>
</dbReference>
<comment type="caution">
    <text evidence="2">The sequence shown here is derived from an EMBL/GenBank/DDBJ whole genome shotgun (WGS) entry which is preliminary data.</text>
</comment>
<protein>
    <submittedName>
        <fullName evidence="2">D-alanyl-D-alanine carboxypeptidase</fullName>
    </submittedName>
</protein>
<feature type="domain" description="Beta-lactamase-related" evidence="1">
    <location>
        <begin position="47"/>
        <end position="356"/>
    </location>
</feature>
<dbReference type="PANTHER" id="PTHR46825">
    <property type="entry name" value="D-ALANYL-D-ALANINE-CARBOXYPEPTIDASE/ENDOPEPTIDASE AMPH"/>
    <property type="match status" value="1"/>
</dbReference>
<dbReference type="Pfam" id="PF00144">
    <property type="entry name" value="Beta-lactamase"/>
    <property type="match status" value="1"/>
</dbReference>
<evidence type="ECO:0000313" key="2">
    <source>
        <dbReference type="EMBL" id="PSL58546.1"/>
    </source>
</evidence>
<dbReference type="Proteomes" id="UP000241118">
    <property type="component" value="Unassembled WGS sequence"/>
</dbReference>
<keyword evidence="3" id="KW-1185">Reference proteome</keyword>
<dbReference type="InterPro" id="IPR001466">
    <property type="entry name" value="Beta-lactam-related"/>
</dbReference>
<dbReference type="PANTHER" id="PTHR46825:SF7">
    <property type="entry name" value="D-ALANYL-D-ALANINE CARBOXYPEPTIDASE"/>
    <property type="match status" value="1"/>
</dbReference>
<organism evidence="2 3">
    <name type="scientific">Saccharothrix carnea</name>
    <dbReference type="NCBI Taxonomy" id="1280637"/>
    <lineage>
        <taxon>Bacteria</taxon>
        <taxon>Bacillati</taxon>
        <taxon>Actinomycetota</taxon>
        <taxon>Actinomycetes</taxon>
        <taxon>Pseudonocardiales</taxon>
        <taxon>Pseudonocardiaceae</taxon>
        <taxon>Saccharothrix</taxon>
    </lineage>
</organism>
<keyword evidence="2" id="KW-0378">Hydrolase</keyword>
<proteinExistence type="predicted"/>
<evidence type="ECO:0000313" key="3">
    <source>
        <dbReference type="Proteomes" id="UP000241118"/>
    </source>
</evidence>
<dbReference type="InterPro" id="IPR050491">
    <property type="entry name" value="AmpC-like"/>
</dbReference>
<evidence type="ECO:0000259" key="1">
    <source>
        <dbReference type="Pfam" id="PF00144"/>
    </source>
</evidence>
<dbReference type="GO" id="GO:0004180">
    <property type="term" value="F:carboxypeptidase activity"/>
    <property type="evidence" value="ECO:0007669"/>
    <property type="project" value="UniProtKB-KW"/>
</dbReference>
<reference evidence="2 3" key="1">
    <citation type="submission" date="2018-03" db="EMBL/GenBank/DDBJ databases">
        <title>Genomic Encyclopedia of Type Strains, Phase III (KMG-III): the genomes of soil and plant-associated and newly described type strains.</title>
        <authorList>
            <person name="Whitman W."/>
        </authorList>
    </citation>
    <scope>NUCLEOTIDE SEQUENCE [LARGE SCALE GENOMIC DNA]</scope>
    <source>
        <strain evidence="2 3">CGMCC 4.7097</strain>
    </source>
</reference>
<dbReference type="EMBL" id="PYAX01000001">
    <property type="protein sequence ID" value="PSL58546.1"/>
    <property type="molecule type" value="Genomic_DNA"/>
</dbReference>
<dbReference type="AlphaFoldDB" id="A0A2P8IJB3"/>